<dbReference type="SUPFAM" id="SSF81383">
    <property type="entry name" value="F-box domain"/>
    <property type="match status" value="2"/>
</dbReference>
<dbReference type="PANTHER" id="PTHR31672">
    <property type="entry name" value="BNACNNG10540D PROTEIN"/>
    <property type="match status" value="1"/>
</dbReference>
<evidence type="ECO:0000259" key="1">
    <source>
        <dbReference type="PROSITE" id="PS50181"/>
    </source>
</evidence>
<dbReference type="PROSITE" id="PS50181">
    <property type="entry name" value="FBOX"/>
    <property type="match status" value="1"/>
</dbReference>
<dbReference type="InterPro" id="IPR036047">
    <property type="entry name" value="F-box-like_dom_sf"/>
</dbReference>
<gene>
    <name evidence="2" type="ORF">URODEC1_LOCUS18467</name>
</gene>
<keyword evidence="3" id="KW-1185">Reference proteome</keyword>
<dbReference type="SMART" id="SM00256">
    <property type="entry name" value="FBOX"/>
    <property type="match status" value="2"/>
</dbReference>
<accession>A0ABC8WYR7</accession>
<evidence type="ECO:0000313" key="3">
    <source>
        <dbReference type="Proteomes" id="UP001497457"/>
    </source>
</evidence>
<proteinExistence type="predicted"/>
<organism evidence="2 3">
    <name type="scientific">Urochloa decumbens</name>
    <dbReference type="NCBI Taxonomy" id="240449"/>
    <lineage>
        <taxon>Eukaryota</taxon>
        <taxon>Viridiplantae</taxon>
        <taxon>Streptophyta</taxon>
        <taxon>Embryophyta</taxon>
        <taxon>Tracheophyta</taxon>
        <taxon>Spermatophyta</taxon>
        <taxon>Magnoliopsida</taxon>
        <taxon>Liliopsida</taxon>
        <taxon>Poales</taxon>
        <taxon>Poaceae</taxon>
        <taxon>PACMAD clade</taxon>
        <taxon>Panicoideae</taxon>
        <taxon>Panicodae</taxon>
        <taxon>Paniceae</taxon>
        <taxon>Melinidinae</taxon>
        <taxon>Urochloa</taxon>
    </lineage>
</organism>
<protein>
    <recommendedName>
        <fullName evidence="1">F-box domain-containing protein</fullName>
    </recommendedName>
</protein>
<feature type="domain" description="F-box" evidence="1">
    <location>
        <begin position="13"/>
        <end position="58"/>
    </location>
</feature>
<dbReference type="Pfam" id="PF00646">
    <property type="entry name" value="F-box"/>
    <property type="match status" value="2"/>
</dbReference>
<reference evidence="2" key="1">
    <citation type="submission" date="2024-10" db="EMBL/GenBank/DDBJ databases">
        <authorList>
            <person name="Ryan C."/>
        </authorList>
    </citation>
    <scope>NUCLEOTIDE SEQUENCE [LARGE SCALE GENOMIC DNA]</scope>
</reference>
<dbReference type="Proteomes" id="UP001497457">
    <property type="component" value="Chromosome 13rd"/>
</dbReference>
<name>A0ABC8WYR7_9POAL</name>
<dbReference type="InterPro" id="IPR050796">
    <property type="entry name" value="SCF_F-box_component"/>
</dbReference>
<evidence type="ECO:0000313" key="2">
    <source>
        <dbReference type="EMBL" id="CAL4917255.1"/>
    </source>
</evidence>
<dbReference type="EMBL" id="OZ075123">
    <property type="protein sequence ID" value="CAL4917255.1"/>
    <property type="molecule type" value="Genomic_DNA"/>
</dbReference>
<dbReference type="Gene3D" id="1.20.1280.50">
    <property type="match status" value="1"/>
</dbReference>
<dbReference type="CDD" id="cd22157">
    <property type="entry name" value="F-box_AtFBW1-like"/>
    <property type="match status" value="1"/>
</dbReference>
<sequence>MEGATSSASSNKRIKASALPEEIVEEILSRLPAKPLRRFQCVSRPWRDLIASPSFRDLHSSKLAGARRRLFVRPAGFCEPLQGVRRGPERRRPGDRILTGWRRARRWPVPHRGVVRREPRVGGPHKRRDHLTAGAWYSVLSRLPARTVGRFNQVCKGWRAMIKTECFVDSHLLYHQANQSSSSTSPKVMFTDGKPNSFKSLEDLIGTSDGAPPLVDGSSRAVCSKPCHGLNGGSFMCYDFVCNPATDYYKGSDECVSIVELQGQLCMVCSHPRKGTLEIWAMKDNGRRWSMEYYVEAGRFSPEYSSELVTPIAVDSKDGRLLLSTGKVLGYYDPKTAKMETVYSLGKQIKNKKFVPILFQESLIDPCDRVF</sequence>
<dbReference type="PANTHER" id="PTHR31672:SF13">
    <property type="entry name" value="F-BOX PROTEIN CPR30-LIKE"/>
    <property type="match status" value="1"/>
</dbReference>
<dbReference type="InterPro" id="IPR001810">
    <property type="entry name" value="F-box_dom"/>
</dbReference>
<dbReference type="AlphaFoldDB" id="A0ABC8WYR7"/>